<accession>D8RPL4</accession>
<reference evidence="5 6" key="1">
    <citation type="journal article" date="2011" name="Science">
        <title>The Selaginella genome identifies genetic changes associated with the evolution of vascular plants.</title>
        <authorList>
            <person name="Banks J.A."/>
            <person name="Nishiyama T."/>
            <person name="Hasebe M."/>
            <person name="Bowman J.L."/>
            <person name="Gribskov M."/>
            <person name="dePamphilis C."/>
            <person name="Albert V.A."/>
            <person name="Aono N."/>
            <person name="Aoyama T."/>
            <person name="Ambrose B.A."/>
            <person name="Ashton N.W."/>
            <person name="Axtell M.J."/>
            <person name="Barker E."/>
            <person name="Barker M.S."/>
            <person name="Bennetzen J.L."/>
            <person name="Bonawitz N.D."/>
            <person name="Chapple C."/>
            <person name="Cheng C."/>
            <person name="Correa L.G."/>
            <person name="Dacre M."/>
            <person name="DeBarry J."/>
            <person name="Dreyer I."/>
            <person name="Elias M."/>
            <person name="Engstrom E.M."/>
            <person name="Estelle M."/>
            <person name="Feng L."/>
            <person name="Finet C."/>
            <person name="Floyd S.K."/>
            <person name="Frommer W.B."/>
            <person name="Fujita T."/>
            <person name="Gramzow L."/>
            <person name="Gutensohn M."/>
            <person name="Harholt J."/>
            <person name="Hattori M."/>
            <person name="Heyl A."/>
            <person name="Hirai T."/>
            <person name="Hiwatashi Y."/>
            <person name="Ishikawa M."/>
            <person name="Iwata M."/>
            <person name="Karol K.G."/>
            <person name="Koehler B."/>
            <person name="Kolukisaoglu U."/>
            <person name="Kubo M."/>
            <person name="Kurata T."/>
            <person name="Lalonde S."/>
            <person name="Li K."/>
            <person name="Li Y."/>
            <person name="Litt A."/>
            <person name="Lyons E."/>
            <person name="Manning G."/>
            <person name="Maruyama T."/>
            <person name="Michael T.P."/>
            <person name="Mikami K."/>
            <person name="Miyazaki S."/>
            <person name="Morinaga S."/>
            <person name="Murata T."/>
            <person name="Mueller-Roeber B."/>
            <person name="Nelson D.R."/>
            <person name="Obara M."/>
            <person name="Oguri Y."/>
            <person name="Olmstead R.G."/>
            <person name="Onodera N."/>
            <person name="Petersen B.L."/>
            <person name="Pils B."/>
            <person name="Prigge M."/>
            <person name="Rensing S.A."/>
            <person name="Riano-Pachon D.M."/>
            <person name="Roberts A.W."/>
            <person name="Sato Y."/>
            <person name="Scheller H.V."/>
            <person name="Schulz B."/>
            <person name="Schulz C."/>
            <person name="Shakirov E.V."/>
            <person name="Shibagaki N."/>
            <person name="Shinohara N."/>
            <person name="Shippen D.E."/>
            <person name="Soerensen I."/>
            <person name="Sotooka R."/>
            <person name="Sugimoto N."/>
            <person name="Sugita M."/>
            <person name="Sumikawa N."/>
            <person name="Tanurdzic M."/>
            <person name="Theissen G."/>
            <person name="Ulvskov P."/>
            <person name="Wakazuki S."/>
            <person name="Weng J.K."/>
            <person name="Willats W.W."/>
            <person name="Wipf D."/>
            <person name="Wolf P.G."/>
            <person name="Yang L."/>
            <person name="Zimmer A.D."/>
            <person name="Zhu Q."/>
            <person name="Mitros T."/>
            <person name="Hellsten U."/>
            <person name="Loque D."/>
            <person name="Otillar R."/>
            <person name="Salamov A."/>
            <person name="Schmutz J."/>
            <person name="Shapiro H."/>
            <person name="Lindquist E."/>
            <person name="Lucas S."/>
            <person name="Rokhsar D."/>
            <person name="Grigoriev I.V."/>
        </authorList>
    </citation>
    <scope>NUCLEOTIDE SEQUENCE [LARGE SCALE GENOMIC DNA]</scope>
</reference>
<keyword evidence="4" id="KW-0472">Membrane</keyword>
<dbReference type="InParanoid" id="D8RPL4"/>
<dbReference type="HOGENOM" id="CLU_100380_2_0_1"/>
<dbReference type="PANTHER" id="PTHR15371:SF1">
    <property type="entry name" value="OUTER ENVELOPE PORE PROTEIN 16-2, CHLOROPLASTIC"/>
    <property type="match status" value="1"/>
</dbReference>
<evidence type="ECO:0000313" key="6">
    <source>
        <dbReference type="Proteomes" id="UP000001514"/>
    </source>
</evidence>
<dbReference type="Gramene" id="EFJ26065">
    <property type="protein sequence ID" value="EFJ26065"/>
    <property type="gene ID" value="SELMODRAFT_413476"/>
</dbReference>
<protein>
    <submittedName>
        <fullName evidence="5">Uncharacterized protein</fullName>
    </submittedName>
</protein>
<name>D8RPL4_SELML</name>
<sequence length="139" mass="14767">MSKPRGKAMFDTGNPMLNSVVDGFIKVGGVGAIQAASKESYRILVHDDTNSRRSVERAVQRMGRDSVNWGLAAGMYTGVSYGIQEARGVNDWKNAVLAGAVTGAAITLANPRPRQDHVVHNMITGGAIATAAEIIRNLC</sequence>
<evidence type="ECO:0000313" key="5">
    <source>
        <dbReference type="EMBL" id="EFJ26065.1"/>
    </source>
</evidence>
<proteinExistence type="predicted"/>
<dbReference type="FunCoup" id="D8RPL4">
    <property type="interactions" value="60"/>
</dbReference>
<dbReference type="STRING" id="88036.D8RPL4"/>
<keyword evidence="2" id="KW-0812">Transmembrane</keyword>
<dbReference type="OrthoDB" id="1913857at2759"/>
<dbReference type="GO" id="GO:0015171">
    <property type="term" value="F:amino acid transmembrane transporter activity"/>
    <property type="evidence" value="ECO:0000318"/>
    <property type="project" value="GO_Central"/>
</dbReference>
<gene>
    <name evidence="5" type="ORF">SELMODRAFT_413476</name>
</gene>
<dbReference type="eggNOG" id="ENOG502RZS0">
    <property type="taxonomic scope" value="Eukaryota"/>
</dbReference>
<dbReference type="InterPro" id="IPR045238">
    <property type="entry name" value="Tim23-like"/>
</dbReference>
<dbReference type="KEGG" id="smo:SELMODRAFT_413476"/>
<evidence type="ECO:0000256" key="2">
    <source>
        <dbReference type="ARBA" id="ARBA00022692"/>
    </source>
</evidence>
<dbReference type="PANTHER" id="PTHR15371">
    <property type="entry name" value="TIM23"/>
    <property type="match status" value="1"/>
</dbReference>
<dbReference type="AlphaFoldDB" id="D8RPL4"/>
<comment type="subcellular location">
    <subcellularLocation>
        <location evidence="1">Membrane</location>
        <topology evidence="1">Multi-pass membrane protein</topology>
    </subcellularLocation>
</comment>
<keyword evidence="3" id="KW-1133">Transmembrane helix</keyword>
<dbReference type="EMBL" id="GL377585">
    <property type="protein sequence ID" value="EFJ26065.1"/>
    <property type="molecule type" value="Genomic_DNA"/>
</dbReference>
<evidence type="ECO:0000256" key="3">
    <source>
        <dbReference type="ARBA" id="ARBA00022989"/>
    </source>
</evidence>
<keyword evidence="6" id="KW-1185">Reference proteome</keyword>
<evidence type="ECO:0000256" key="4">
    <source>
        <dbReference type="ARBA" id="ARBA00023136"/>
    </source>
</evidence>
<organism evidence="6">
    <name type="scientific">Selaginella moellendorffii</name>
    <name type="common">Spikemoss</name>
    <dbReference type="NCBI Taxonomy" id="88036"/>
    <lineage>
        <taxon>Eukaryota</taxon>
        <taxon>Viridiplantae</taxon>
        <taxon>Streptophyta</taxon>
        <taxon>Embryophyta</taxon>
        <taxon>Tracheophyta</taxon>
        <taxon>Lycopodiopsida</taxon>
        <taxon>Selaginellales</taxon>
        <taxon>Selaginellaceae</taxon>
        <taxon>Selaginella</taxon>
    </lineage>
</organism>
<dbReference type="GO" id="GO:0009707">
    <property type="term" value="C:chloroplast outer membrane"/>
    <property type="evidence" value="ECO:0000318"/>
    <property type="project" value="GO_Central"/>
</dbReference>
<dbReference type="Proteomes" id="UP000001514">
    <property type="component" value="Unassembled WGS sequence"/>
</dbReference>
<dbReference type="Pfam" id="PF02466">
    <property type="entry name" value="Tim17"/>
    <property type="match status" value="1"/>
</dbReference>
<evidence type="ECO:0000256" key="1">
    <source>
        <dbReference type="ARBA" id="ARBA00004141"/>
    </source>
</evidence>